<organism evidence="1 2">
    <name type="scientific">Devosia honganensis</name>
    <dbReference type="NCBI Taxonomy" id="1610527"/>
    <lineage>
        <taxon>Bacteria</taxon>
        <taxon>Pseudomonadati</taxon>
        <taxon>Pseudomonadota</taxon>
        <taxon>Alphaproteobacteria</taxon>
        <taxon>Hyphomicrobiales</taxon>
        <taxon>Devosiaceae</taxon>
        <taxon>Devosia</taxon>
    </lineage>
</organism>
<name>A0ABV7WYU0_9HYPH</name>
<dbReference type="EMBL" id="JBHRYD010000004">
    <property type="protein sequence ID" value="MFC3704468.1"/>
    <property type="molecule type" value="Genomic_DNA"/>
</dbReference>
<reference evidence="2" key="1">
    <citation type="journal article" date="2019" name="Int. J. Syst. Evol. Microbiol.">
        <title>The Global Catalogue of Microorganisms (GCM) 10K type strain sequencing project: providing services to taxonomists for standard genome sequencing and annotation.</title>
        <authorList>
            <consortium name="The Broad Institute Genomics Platform"/>
            <consortium name="The Broad Institute Genome Sequencing Center for Infectious Disease"/>
            <person name="Wu L."/>
            <person name="Ma J."/>
        </authorList>
    </citation>
    <scope>NUCLEOTIDE SEQUENCE [LARGE SCALE GENOMIC DNA]</scope>
    <source>
        <strain evidence="2">KCTC 42281</strain>
    </source>
</reference>
<protein>
    <submittedName>
        <fullName evidence="1">Uncharacterized protein</fullName>
    </submittedName>
</protein>
<comment type="caution">
    <text evidence="1">The sequence shown here is derived from an EMBL/GenBank/DDBJ whole genome shotgun (WGS) entry which is preliminary data.</text>
</comment>
<keyword evidence="2" id="KW-1185">Reference proteome</keyword>
<evidence type="ECO:0000313" key="1">
    <source>
        <dbReference type="EMBL" id="MFC3704468.1"/>
    </source>
</evidence>
<dbReference type="Proteomes" id="UP001595613">
    <property type="component" value="Unassembled WGS sequence"/>
</dbReference>
<sequence length="80" mass="8836">MASNAPARHIQFLELMNDYRDAEVYGAPGMHIEVTPQMLDAGERAALSSALHPGDHPFSDHVIFRIYVAMERVRNGKSAG</sequence>
<accession>A0ABV7WYU0</accession>
<proteinExistence type="predicted"/>
<dbReference type="RefSeq" id="WP_380096097.1">
    <property type="nucleotide sequence ID" value="NZ_JBHRYD010000004.1"/>
</dbReference>
<gene>
    <name evidence="1" type="ORF">ACFOOL_06845</name>
</gene>
<evidence type="ECO:0000313" key="2">
    <source>
        <dbReference type="Proteomes" id="UP001595613"/>
    </source>
</evidence>